<dbReference type="EMBL" id="CP035503">
    <property type="protein sequence ID" value="QDL35957.1"/>
    <property type="molecule type" value="Genomic_DNA"/>
</dbReference>
<dbReference type="RefSeq" id="WP_142817057.1">
    <property type="nucleotide sequence ID" value="NZ_CP035503.1"/>
</dbReference>
<accession>A0A515D6D9</accession>
<dbReference type="OrthoDB" id="7859023at2"/>
<proteinExistence type="predicted"/>
<dbReference type="Proteomes" id="UP000316798">
    <property type="component" value="Chromosome"/>
</dbReference>
<dbReference type="AlphaFoldDB" id="A0A515D6D9"/>
<sequence length="132" mass="14151">MTPSTLTTQVSLAALIEARQAELGLTDQQLCTALGFEREIVLMLIKQGTMKFPLNKVPALAAALSLNAVDLLRQALQESSPDLMQVIEQVFNSAQVTTSEMNLIRHLRSLAGDRAAAPIVLEGKGVIALVVV</sequence>
<evidence type="ECO:0000313" key="2">
    <source>
        <dbReference type="Proteomes" id="UP000316798"/>
    </source>
</evidence>
<dbReference type="KEGG" id="rhf:EUB48_00605"/>
<protein>
    <recommendedName>
        <fullName evidence="3">XRE family transcriptional regulator</fullName>
    </recommendedName>
</protein>
<organism evidence="1 2">
    <name type="scientific">Rhodoferax sediminis</name>
    <dbReference type="NCBI Taxonomy" id="2509614"/>
    <lineage>
        <taxon>Bacteria</taxon>
        <taxon>Pseudomonadati</taxon>
        <taxon>Pseudomonadota</taxon>
        <taxon>Betaproteobacteria</taxon>
        <taxon>Burkholderiales</taxon>
        <taxon>Comamonadaceae</taxon>
        <taxon>Rhodoferax</taxon>
    </lineage>
</organism>
<gene>
    <name evidence="1" type="ORF">EUB48_00605</name>
</gene>
<evidence type="ECO:0000313" key="1">
    <source>
        <dbReference type="EMBL" id="QDL35957.1"/>
    </source>
</evidence>
<keyword evidence="2" id="KW-1185">Reference proteome</keyword>
<evidence type="ECO:0008006" key="3">
    <source>
        <dbReference type="Google" id="ProtNLM"/>
    </source>
</evidence>
<reference evidence="1 2" key="1">
    <citation type="submission" date="2019-01" db="EMBL/GenBank/DDBJ databases">
        <title>Genomic insights into a novel species Rhodoferax sp.</title>
        <authorList>
            <person name="Jin L."/>
        </authorList>
    </citation>
    <scope>NUCLEOTIDE SEQUENCE [LARGE SCALE GENOMIC DNA]</scope>
    <source>
        <strain evidence="1 2">CHu59-6-5</strain>
    </source>
</reference>
<name>A0A515D6D9_9BURK</name>